<evidence type="ECO:0000313" key="1">
    <source>
        <dbReference type="EMBL" id="PKK56829.1"/>
    </source>
</evidence>
<gene>
    <name evidence="1" type="ORF">RhiirC2_799217</name>
</gene>
<organism evidence="1 2">
    <name type="scientific">Rhizophagus irregularis</name>
    <dbReference type="NCBI Taxonomy" id="588596"/>
    <lineage>
        <taxon>Eukaryota</taxon>
        <taxon>Fungi</taxon>
        <taxon>Fungi incertae sedis</taxon>
        <taxon>Mucoromycota</taxon>
        <taxon>Glomeromycotina</taxon>
        <taxon>Glomeromycetes</taxon>
        <taxon>Glomerales</taxon>
        <taxon>Glomeraceae</taxon>
        <taxon>Rhizophagus</taxon>
    </lineage>
</organism>
<proteinExistence type="predicted"/>
<dbReference type="AlphaFoldDB" id="A0A2N1M5E1"/>
<protein>
    <submittedName>
        <fullName evidence="1">Uncharacterized protein</fullName>
    </submittedName>
</protein>
<sequence length="114" mass="13304">MSFSFGDTTQNITLQMINLHHNLKKNYIIRFFIFKLYQSMLLSKDHNHSNTLNTNILYSINFIGITNLDKAFKQLNVLESVHIIYCTLHVDSDFIQQMINLTKPIKLKSLAITI</sequence>
<evidence type="ECO:0000313" key="2">
    <source>
        <dbReference type="Proteomes" id="UP000233469"/>
    </source>
</evidence>
<reference evidence="1 2" key="2">
    <citation type="submission" date="2017-10" db="EMBL/GenBank/DDBJ databases">
        <title>Extensive intraspecific genome diversity in a model arbuscular mycorrhizal fungus.</title>
        <authorList>
            <person name="Chen E.C.H."/>
            <person name="Morin E."/>
            <person name="Baudet D."/>
            <person name="Noel J."/>
            <person name="Ndikumana S."/>
            <person name="Charron P."/>
            <person name="St-Onge C."/>
            <person name="Giorgi J."/>
            <person name="Grigoriev I.V."/>
            <person name="Roux C."/>
            <person name="Martin F.M."/>
            <person name="Corradi N."/>
        </authorList>
    </citation>
    <scope>NUCLEOTIDE SEQUENCE [LARGE SCALE GENOMIC DNA]</scope>
    <source>
        <strain evidence="1 2">C2</strain>
    </source>
</reference>
<dbReference type="EMBL" id="LLXL01005071">
    <property type="protein sequence ID" value="PKK56829.1"/>
    <property type="molecule type" value="Genomic_DNA"/>
</dbReference>
<accession>A0A2N1M5E1</accession>
<name>A0A2N1M5E1_9GLOM</name>
<comment type="caution">
    <text evidence="1">The sequence shown here is derived from an EMBL/GenBank/DDBJ whole genome shotgun (WGS) entry which is preliminary data.</text>
</comment>
<reference evidence="1 2" key="1">
    <citation type="submission" date="2016-04" db="EMBL/GenBank/DDBJ databases">
        <title>Genome analyses suggest a sexual origin of heterokaryosis in a supposedly ancient asexual fungus.</title>
        <authorList>
            <person name="Ropars J."/>
            <person name="Sedzielewska K."/>
            <person name="Noel J."/>
            <person name="Charron P."/>
            <person name="Farinelli L."/>
            <person name="Marton T."/>
            <person name="Kruger M."/>
            <person name="Pelin A."/>
            <person name="Brachmann A."/>
            <person name="Corradi N."/>
        </authorList>
    </citation>
    <scope>NUCLEOTIDE SEQUENCE [LARGE SCALE GENOMIC DNA]</scope>
    <source>
        <strain evidence="1 2">C2</strain>
    </source>
</reference>
<dbReference type="Proteomes" id="UP000233469">
    <property type="component" value="Unassembled WGS sequence"/>
</dbReference>